<dbReference type="PROSITE" id="PS50109">
    <property type="entry name" value="HIS_KIN"/>
    <property type="match status" value="1"/>
</dbReference>
<dbReference type="AlphaFoldDB" id="U6RKT7"/>
<keyword evidence="11" id="KW-1185">Reference proteome</keyword>
<evidence type="ECO:0000256" key="4">
    <source>
        <dbReference type="ARBA" id="ARBA00022679"/>
    </source>
</evidence>
<reference evidence="10 11" key="1">
    <citation type="submission" date="2013-04" db="EMBL/GenBank/DDBJ databases">
        <title>The Genome Sequence of Bacteroides massiliensis DSM 17679.</title>
        <authorList>
            <consortium name="The Broad Institute Genomics Platform"/>
            <person name="Earl A."/>
            <person name="Ward D."/>
            <person name="Feldgarden M."/>
            <person name="Gevers D."/>
            <person name="Martens E."/>
            <person name="Fenner L."/>
            <person name="Roux V."/>
            <person name="Mallet M.N."/>
            <person name="Raoult D."/>
            <person name="Walker B."/>
            <person name="Young S."/>
            <person name="Zeng Q."/>
            <person name="Gargeya S."/>
            <person name="Fitzgerald M."/>
            <person name="Haas B."/>
            <person name="Abouelleil A."/>
            <person name="Allen A.W."/>
            <person name="Alvarado L."/>
            <person name="Arachchi H.M."/>
            <person name="Berlin A.M."/>
            <person name="Chapman S.B."/>
            <person name="Gainer-Dewar J."/>
            <person name="Goldberg J."/>
            <person name="Griggs A."/>
            <person name="Gujja S."/>
            <person name="Hansen M."/>
            <person name="Howarth C."/>
            <person name="Imamovic A."/>
            <person name="Ireland A."/>
            <person name="Larimer J."/>
            <person name="McCowan C."/>
            <person name="Murphy C."/>
            <person name="Pearson M."/>
            <person name="Poon T.W."/>
            <person name="Priest M."/>
            <person name="Roberts A."/>
            <person name="Saif S."/>
            <person name="Shea T."/>
            <person name="Sisk P."/>
            <person name="Sykes S."/>
            <person name="Wortman J."/>
            <person name="Nusbaum C."/>
            <person name="Birren B."/>
        </authorList>
    </citation>
    <scope>NUCLEOTIDE SEQUENCE [LARGE SCALE GENOMIC DNA]</scope>
    <source>
        <strain evidence="11">B84634 / Timone 84634 / DSM 17679 / JCM 13223</strain>
    </source>
</reference>
<sequence>MLIPSLALITILFLLLVWATIRERVMAKEIKLAKQFYAAIWNNAHEFIFLIDKTSHVTKTNYYTVCKMPPREDRKCFGEILQCRYAREADNCNKHEKCRDCIIRSKISETFKSRGSFSNFETTMDIQISSHLAGLYSMMVSGRYLSLNGHDYVILTVHDISEERALKSSLKHSNEKFLCFFDNVTVGCAICDKEGKLIEVNDTYVEYMGLESKKDAVSQLNIYTNPCINPEFKEMMRSGIPVSGEVKYDYKIINQAYVKSRHRNVHYFRFIVNYLRDAAGNVENILIIWVENTLIHNTLRQNKNFHEMIGASSSASKIGFSSINLLKNEQLVTPEYLRNLGISEEIDLRTIFSHMKYADEDASRQQQVFMDYVEKAKHERVEALERNIYLIVNGEPRWIKQYLIQQTFDPDNGNIVLLGVNVDINEQKKTEEALRKAKEKAESSDKLKSAFLANMSHEIRTPLNAIVGFANLLVSSENKGDSENFKQIIEQNSNQLLQLIGDILDLSKIESDTLDFVWSNVNINAMMYDLEKIFQMRNAANPDVVIKCVASVGDCVIRTDRQRLIQVVSNLMTNAIKFTTQGSIIMGYEKRKEEIYFYVKDTGCGIPEENQSQIFERFVQLDSFKQGTGLGLPICSSIVRAMGGKIGVNSKPGEGSTFWFILPECPPVRNESESRKHSF</sequence>
<dbReference type="PANTHER" id="PTHR43711:SF31">
    <property type="entry name" value="HISTIDINE KINASE"/>
    <property type="match status" value="1"/>
</dbReference>
<dbReference type="Gene3D" id="3.30.565.10">
    <property type="entry name" value="Histidine kinase-like ATPase, C-terminal domain"/>
    <property type="match status" value="1"/>
</dbReference>
<name>U6RKT7_9BACT</name>
<dbReference type="InterPro" id="IPR000700">
    <property type="entry name" value="PAS-assoc_C"/>
</dbReference>
<proteinExistence type="predicted"/>
<dbReference type="EMBL" id="AQHY01000017">
    <property type="protein sequence ID" value="EOA55808.1"/>
    <property type="molecule type" value="Genomic_DNA"/>
</dbReference>
<dbReference type="FunFam" id="3.30.565.10:FF:000006">
    <property type="entry name" value="Sensor histidine kinase WalK"/>
    <property type="match status" value="1"/>
</dbReference>
<dbReference type="InterPro" id="IPR036890">
    <property type="entry name" value="HATPase_C_sf"/>
</dbReference>
<dbReference type="SMART" id="SM00387">
    <property type="entry name" value="HATPase_c"/>
    <property type="match status" value="1"/>
</dbReference>
<keyword evidence="4" id="KW-0808">Transferase</keyword>
<dbReference type="SUPFAM" id="SSF55874">
    <property type="entry name" value="ATPase domain of HSP90 chaperone/DNA topoisomerase II/histidine kinase"/>
    <property type="match status" value="1"/>
</dbReference>
<keyword evidence="5" id="KW-0418">Kinase</keyword>
<dbReference type="OrthoDB" id="9813151at2"/>
<dbReference type="EC" id="2.7.13.3" evidence="2"/>
<dbReference type="Pfam" id="PF02518">
    <property type="entry name" value="HATPase_c"/>
    <property type="match status" value="1"/>
</dbReference>
<evidence type="ECO:0000256" key="6">
    <source>
        <dbReference type="ARBA" id="ARBA00023012"/>
    </source>
</evidence>
<dbReference type="InterPro" id="IPR036097">
    <property type="entry name" value="HisK_dim/P_sf"/>
</dbReference>
<dbReference type="InterPro" id="IPR003661">
    <property type="entry name" value="HisK_dim/P_dom"/>
</dbReference>
<dbReference type="InterPro" id="IPR004358">
    <property type="entry name" value="Sig_transdc_His_kin-like_C"/>
</dbReference>
<dbReference type="Proteomes" id="UP000017831">
    <property type="component" value="Unassembled WGS sequence"/>
</dbReference>
<evidence type="ECO:0000259" key="8">
    <source>
        <dbReference type="PROSITE" id="PS50109"/>
    </source>
</evidence>
<dbReference type="PANTHER" id="PTHR43711">
    <property type="entry name" value="TWO-COMPONENT HISTIDINE KINASE"/>
    <property type="match status" value="1"/>
</dbReference>
<evidence type="ECO:0000256" key="2">
    <source>
        <dbReference type="ARBA" id="ARBA00012438"/>
    </source>
</evidence>
<dbReference type="Pfam" id="PF00512">
    <property type="entry name" value="HisKA"/>
    <property type="match status" value="1"/>
</dbReference>
<comment type="catalytic activity">
    <reaction evidence="1">
        <text>ATP + protein L-histidine = ADP + protein N-phospho-L-histidine.</text>
        <dbReference type="EC" id="2.7.13.3"/>
    </reaction>
</comment>
<evidence type="ECO:0000313" key="11">
    <source>
        <dbReference type="Proteomes" id="UP000017831"/>
    </source>
</evidence>
<protein>
    <recommendedName>
        <fullName evidence="2">histidine kinase</fullName>
        <ecNumber evidence="2">2.7.13.3</ecNumber>
    </recommendedName>
</protein>
<dbReference type="Gene3D" id="1.10.287.130">
    <property type="match status" value="1"/>
</dbReference>
<dbReference type="Pfam" id="PF13188">
    <property type="entry name" value="PAS_8"/>
    <property type="match status" value="1"/>
</dbReference>
<dbReference type="SUPFAM" id="SSF55785">
    <property type="entry name" value="PYP-like sensor domain (PAS domain)"/>
    <property type="match status" value="2"/>
</dbReference>
<dbReference type="InterPro" id="IPR005467">
    <property type="entry name" value="His_kinase_dom"/>
</dbReference>
<organism evidence="10 11">
    <name type="scientific">Phocaeicola massiliensis B84634 = Timone 84634 = DSM 17679 = JCM 13223</name>
    <dbReference type="NCBI Taxonomy" id="1121098"/>
    <lineage>
        <taxon>Bacteria</taxon>
        <taxon>Pseudomonadati</taxon>
        <taxon>Bacteroidota</taxon>
        <taxon>Bacteroidia</taxon>
        <taxon>Bacteroidales</taxon>
        <taxon>Bacteroidaceae</taxon>
        <taxon>Phocaeicola</taxon>
    </lineage>
</organism>
<dbReference type="PRINTS" id="PR00344">
    <property type="entry name" value="BCTRLSENSOR"/>
</dbReference>
<dbReference type="STRING" id="1121098.HMPREF1534_01446"/>
<gene>
    <name evidence="10" type="ORF">HMPREF1534_01446</name>
</gene>
<evidence type="ECO:0000256" key="3">
    <source>
        <dbReference type="ARBA" id="ARBA00022553"/>
    </source>
</evidence>
<accession>U6RKT7</accession>
<dbReference type="InterPro" id="IPR003594">
    <property type="entry name" value="HATPase_dom"/>
</dbReference>
<evidence type="ECO:0000256" key="5">
    <source>
        <dbReference type="ARBA" id="ARBA00022777"/>
    </source>
</evidence>
<dbReference type="CDD" id="cd00082">
    <property type="entry name" value="HisKA"/>
    <property type="match status" value="1"/>
</dbReference>
<dbReference type="FunFam" id="1.10.287.130:FF:000001">
    <property type="entry name" value="Two-component sensor histidine kinase"/>
    <property type="match status" value="1"/>
</dbReference>
<feature type="domain" description="Histidine kinase" evidence="8">
    <location>
        <begin position="454"/>
        <end position="666"/>
    </location>
</feature>
<dbReference type="PATRIC" id="fig|1121098.3.peg.1468"/>
<keyword evidence="6" id="KW-0902">Two-component regulatory system</keyword>
<dbReference type="GO" id="GO:0000155">
    <property type="term" value="F:phosphorelay sensor kinase activity"/>
    <property type="evidence" value="ECO:0007669"/>
    <property type="project" value="InterPro"/>
</dbReference>
<dbReference type="eggNOG" id="COG2205">
    <property type="taxonomic scope" value="Bacteria"/>
</dbReference>
<keyword evidence="7" id="KW-0472">Membrane</keyword>
<dbReference type="SUPFAM" id="SSF47384">
    <property type="entry name" value="Homodimeric domain of signal transducing histidine kinase"/>
    <property type="match status" value="1"/>
</dbReference>
<evidence type="ECO:0000256" key="1">
    <source>
        <dbReference type="ARBA" id="ARBA00000085"/>
    </source>
</evidence>
<dbReference type="Gene3D" id="3.30.450.20">
    <property type="entry name" value="PAS domain"/>
    <property type="match status" value="2"/>
</dbReference>
<dbReference type="HOGENOM" id="CLU_000445_89_13_10"/>
<dbReference type="InterPro" id="IPR035965">
    <property type="entry name" value="PAS-like_dom_sf"/>
</dbReference>
<dbReference type="InterPro" id="IPR000014">
    <property type="entry name" value="PAS"/>
</dbReference>
<feature type="domain" description="PAC" evidence="9">
    <location>
        <begin position="382"/>
        <end position="436"/>
    </location>
</feature>
<dbReference type="SMART" id="SM00388">
    <property type="entry name" value="HisKA"/>
    <property type="match status" value="1"/>
</dbReference>
<dbReference type="InterPro" id="IPR050736">
    <property type="entry name" value="Sensor_HK_Regulatory"/>
</dbReference>
<evidence type="ECO:0000259" key="9">
    <source>
        <dbReference type="PROSITE" id="PS50113"/>
    </source>
</evidence>
<evidence type="ECO:0000256" key="7">
    <source>
        <dbReference type="ARBA" id="ARBA00023136"/>
    </source>
</evidence>
<dbReference type="CDD" id="cd16922">
    <property type="entry name" value="HATPase_EvgS-ArcB-TorS-like"/>
    <property type="match status" value="1"/>
</dbReference>
<keyword evidence="3" id="KW-0597">Phosphoprotein</keyword>
<evidence type="ECO:0000313" key="10">
    <source>
        <dbReference type="EMBL" id="EOA55808.1"/>
    </source>
</evidence>
<comment type="caution">
    <text evidence="10">The sequence shown here is derived from an EMBL/GenBank/DDBJ whole genome shotgun (WGS) entry which is preliminary data.</text>
</comment>
<dbReference type="PROSITE" id="PS50113">
    <property type="entry name" value="PAC"/>
    <property type="match status" value="1"/>
</dbReference>